<evidence type="ECO:0000259" key="5">
    <source>
        <dbReference type="PROSITE" id="PS50932"/>
    </source>
</evidence>
<protein>
    <submittedName>
        <fullName evidence="7">LacI family transcriptional regulator</fullName>
    </submittedName>
</protein>
<dbReference type="InterPro" id="IPR046335">
    <property type="entry name" value="LacI/GalR-like_sensor"/>
</dbReference>
<evidence type="ECO:0000313" key="7">
    <source>
        <dbReference type="EMBL" id="RLP84507.1"/>
    </source>
</evidence>
<sequence>MSREKVTRTDVARVAGTSVAVVSYVVNNGPRPVAEATRARVLAAIESTGYRPDGIARALASGSTRTFGLIVPNIANPFVAALAHAIEGAAYRRGFTLLLGDSADDPAREADLVGTFLQHRIDGLLFYGVDRDHPWLDQAVGKVPVVVLDEPPAGPGIIGVRVDERAASAAATRHLIEHGRDAVAIITGPLEQQNARDRRDGWRDALGDAARADLQIEGTYTRGGGYLAGRALLERETRPDAVFASNEQQALGLLAAAAELGVRVPEDLAVICFNGTTNAEYSIPALSTIEQPIEAISDRAIDLLIRSDRAEYPVTVCDVELVRRRSCGCEYRRTPSERALRAATGSAGEQRAAEQSAAERQASEQSEVEHPAVAQPAVAQPAAKRPTTEQATVGRTAAERPGSRTGASA</sequence>
<evidence type="ECO:0000313" key="8">
    <source>
        <dbReference type="Proteomes" id="UP000269438"/>
    </source>
</evidence>
<evidence type="ECO:0000256" key="1">
    <source>
        <dbReference type="ARBA" id="ARBA00023015"/>
    </source>
</evidence>
<name>A0A3L7AVH6_9MICO</name>
<dbReference type="Pfam" id="PF00356">
    <property type="entry name" value="LacI"/>
    <property type="match status" value="1"/>
</dbReference>
<dbReference type="RefSeq" id="WP_121686995.1">
    <property type="nucleotide sequence ID" value="NZ_RCUY01000001.1"/>
</dbReference>
<gene>
    <name evidence="7" type="ORF">D9V34_00420</name>
    <name evidence="6" type="ORF">D9V34_12715</name>
</gene>
<comment type="caution">
    <text evidence="7">The sequence shown here is derived from an EMBL/GenBank/DDBJ whole genome shotgun (WGS) entry which is preliminary data.</text>
</comment>
<dbReference type="InterPro" id="IPR010982">
    <property type="entry name" value="Lambda_DNA-bd_dom_sf"/>
</dbReference>
<dbReference type="GO" id="GO:0003700">
    <property type="term" value="F:DNA-binding transcription factor activity"/>
    <property type="evidence" value="ECO:0007669"/>
    <property type="project" value="TreeGrafter"/>
</dbReference>
<dbReference type="Gene3D" id="1.10.260.40">
    <property type="entry name" value="lambda repressor-like DNA-binding domains"/>
    <property type="match status" value="1"/>
</dbReference>
<dbReference type="EMBL" id="RCUY01000001">
    <property type="protein sequence ID" value="RLP84507.1"/>
    <property type="molecule type" value="Genomic_DNA"/>
</dbReference>
<feature type="region of interest" description="Disordered" evidence="4">
    <location>
        <begin position="338"/>
        <end position="409"/>
    </location>
</feature>
<dbReference type="Proteomes" id="UP000269438">
    <property type="component" value="Unassembled WGS sequence"/>
</dbReference>
<dbReference type="PROSITE" id="PS50932">
    <property type="entry name" value="HTH_LACI_2"/>
    <property type="match status" value="1"/>
</dbReference>
<dbReference type="OrthoDB" id="37081at2"/>
<evidence type="ECO:0000256" key="4">
    <source>
        <dbReference type="SAM" id="MobiDB-lite"/>
    </source>
</evidence>
<dbReference type="PANTHER" id="PTHR30146:SF109">
    <property type="entry name" value="HTH-TYPE TRANSCRIPTIONAL REGULATOR GALS"/>
    <property type="match status" value="1"/>
</dbReference>
<feature type="domain" description="HTH lacI-type" evidence="5">
    <location>
        <begin position="6"/>
        <end position="61"/>
    </location>
</feature>
<dbReference type="InterPro" id="IPR000843">
    <property type="entry name" value="HTH_LacI"/>
</dbReference>
<dbReference type="CDD" id="cd01392">
    <property type="entry name" value="HTH_LacI"/>
    <property type="match status" value="1"/>
</dbReference>
<keyword evidence="3" id="KW-0804">Transcription</keyword>
<dbReference type="CDD" id="cd06267">
    <property type="entry name" value="PBP1_LacI_sugar_binding-like"/>
    <property type="match status" value="1"/>
</dbReference>
<keyword evidence="1" id="KW-0805">Transcription regulation</keyword>
<dbReference type="InterPro" id="IPR028082">
    <property type="entry name" value="Peripla_BP_I"/>
</dbReference>
<dbReference type="SUPFAM" id="SSF47413">
    <property type="entry name" value="lambda repressor-like DNA-binding domains"/>
    <property type="match status" value="1"/>
</dbReference>
<dbReference type="SMART" id="SM00354">
    <property type="entry name" value="HTH_LACI"/>
    <property type="match status" value="1"/>
</dbReference>
<dbReference type="PANTHER" id="PTHR30146">
    <property type="entry name" value="LACI-RELATED TRANSCRIPTIONAL REPRESSOR"/>
    <property type="match status" value="1"/>
</dbReference>
<proteinExistence type="predicted"/>
<dbReference type="EMBL" id="RCUY01000011">
    <property type="protein sequence ID" value="RLP80722.1"/>
    <property type="molecule type" value="Genomic_DNA"/>
</dbReference>
<dbReference type="GO" id="GO:0000976">
    <property type="term" value="F:transcription cis-regulatory region binding"/>
    <property type="evidence" value="ECO:0007669"/>
    <property type="project" value="TreeGrafter"/>
</dbReference>
<accession>A0A3L7AVH6</accession>
<dbReference type="SUPFAM" id="SSF53822">
    <property type="entry name" value="Periplasmic binding protein-like I"/>
    <property type="match status" value="1"/>
</dbReference>
<evidence type="ECO:0000313" key="6">
    <source>
        <dbReference type="EMBL" id="RLP80722.1"/>
    </source>
</evidence>
<dbReference type="AlphaFoldDB" id="A0A3L7AVH6"/>
<keyword evidence="2" id="KW-0238">DNA-binding</keyword>
<keyword evidence="8" id="KW-1185">Reference proteome</keyword>
<reference evidence="7 8" key="1">
    <citation type="submission" date="2018-10" db="EMBL/GenBank/DDBJ databases">
        <authorList>
            <person name="Li J."/>
        </authorList>
    </citation>
    <scope>NUCLEOTIDE SEQUENCE [LARGE SCALE GENOMIC DNA]</scope>
    <source>
        <strain evidence="7 8">JCM 11654</strain>
    </source>
</reference>
<evidence type="ECO:0000256" key="3">
    <source>
        <dbReference type="ARBA" id="ARBA00023163"/>
    </source>
</evidence>
<feature type="compositionally biased region" description="Low complexity" evidence="4">
    <location>
        <begin position="346"/>
        <end position="383"/>
    </location>
</feature>
<evidence type="ECO:0000256" key="2">
    <source>
        <dbReference type="ARBA" id="ARBA00023125"/>
    </source>
</evidence>
<dbReference type="Gene3D" id="3.40.50.2300">
    <property type="match status" value="2"/>
</dbReference>
<dbReference type="Pfam" id="PF13377">
    <property type="entry name" value="Peripla_BP_3"/>
    <property type="match status" value="1"/>
</dbReference>
<organism evidence="7 8">
    <name type="scientific">Mycetocola lacteus</name>
    <dbReference type="NCBI Taxonomy" id="76637"/>
    <lineage>
        <taxon>Bacteria</taxon>
        <taxon>Bacillati</taxon>
        <taxon>Actinomycetota</taxon>
        <taxon>Actinomycetes</taxon>
        <taxon>Micrococcales</taxon>
        <taxon>Microbacteriaceae</taxon>
        <taxon>Mycetocola</taxon>
    </lineage>
</organism>